<protein>
    <submittedName>
        <fullName evidence="1">Uncharacterized protein</fullName>
    </submittedName>
</protein>
<evidence type="ECO:0000313" key="2">
    <source>
        <dbReference type="Proteomes" id="UP000037688"/>
    </source>
</evidence>
<sequence length="70" mass="8180">MSNVIWRLSTDYLACYTEEPEVIAKIRRSYPDFTVMATYEREGKVTAMQFCVLAARKRVAKRLFNVVQIT</sequence>
<comment type="caution">
    <text evidence="1">The sequence shown here is derived from an EMBL/GenBank/DDBJ whole genome shotgun (WGS) entry which is preliminary data.</text>
</comment>
<dbReference type="RefSeq" id="WP_053784223.1">
    <property type="nucleotide sequence ID" value="NZ_LITU01000083.1"/>
</dbReference>
<accession>A0A0M9BJI9</accession>
<proteinExistence type="predicted"/>
<dbReference type="PATRIC" id="fig|1705561.3.peg.6297"/>
<dbReference type="AlphaFoldDB" id="A0A0M9BJI9"/>
<reference evidence="1 2" key="1">
    <citation type="submission" date="2015-08" db="EMBL/GenBank/DDBJ databases">
        <title>Draft genome sequence of cellulolytic and xylanolytic Paenibacillus sp. A59, isolated from a decaying forest soil from Patagonia, Argentina.</title>
        <authorList>
            <person name="Ghio S."/>
            <person name="Caceres A.M."/>
            <person name="Talia P."/>
            <person name="Grasso D."/>
            <person name="Campos E."/>
        </authorList>
    </citation>
    <scope>NUCLEOTIDE SEQUENCE [LARGE SCALE GENOMIC DNA]</scope>
    <source>
        <strain evidence="1 2">A59</strain>
    </source>
</reference>
<dbReference type="OrthoDB" id="2652798at2"/>
<name>A0A0M9BJI9_9BACL</name>
<organism evidence="1 2">
    <name type="scientific">Paenibacillus xylanivorans</name>
    <dbReference type="NCBI Taxonomy" id="1705561"/>
    <lineage>
        <taxon>Bacteria</taxon>
        <taxon>Bacillati</taxon>
        <taxon>Bacillota</taxon>
        <taxon>Bacilli</taxon>
        <taxon>Bacillales</taxon>
        <taxon>Paenibacillaceae</taxon>
        <taxon>Paenibacillus</taxon>
    </lineage>
</organism>
<keyword evidence="2" id="KW-1185">Reference proteome</keyword>
<dbReference type="EMBL" id="LITU01000083">
    <property type="protein sequence ID" value="KOY12602.1"/>
    <property type="molecule type" value="Genomic_DNA"/>
</dbReference>
<evidence type="ECO:0000313" key="1">
    <source>
        <dbReference type="EMBL" id="KOY12602.1"/>
    </source>
</evidence>
<dbReference type="Proteomes" id="UP000037688">
    <property type="component" value="Unassembled WGS sequence"/>
</dbReference>
<gene>
    <name evidence="1" type="ORF">AMS66_29775</name>
</gene>